<evidence type="ECO:0000256" key="1">
    <source>
        <dbReference type="ARBA" id="ARBA00005077"/>
    </source>
</evidence>
<dbReference type="InterPro" id="IPR006274">
    <property type="entry name" value="CarbamoylP_synth_ssu"/>
</dbReference>
<feature type="binding site" evidence="8">
    <location>
        <position position="239"/>
    </location>
    <ligand>
        <name>L-glutamine</name>
        <dbReference type="ChEBI" id="CHEBI:58359"/>
    </ligand>
</feature>
<feature type="binding site" evidence="8">
    <location>
        <position position="280"/>
    </location>
    <ligand>
        <name>L-glutamine</name>
        <dbReference type="ChEBI" id="CHEBI:58359"/>
    </ligand>
</feature>
<dbReference type="Proteomes" id="UP000743899">
    <property type="component" value="Unassembled WGS sequence"/>
</dbReference>
<evidence type="ECO:0000256" key="5">
    <source>
        <dbReference type="ARBA" id="ARBA00022840"/>
    </source>
</evidence>
<evidence type="ECO:0000256" key="3">
    <source>
        <dbReference type="ARBA" id="ARBA00022598"/>
    </source>
</evidence>
<dbReference type="Gene3D" id="3.40.50.880">
    <property type="match status" value="1"/>
</dbReference>
<evidence type="ECO:0000313" key="10">
    <source>
        <dbReference type="EMBL" id="NCU17324.1"/>
    </source>
</evidence>
<dbReference type="Gene3D" id="3.50.30.20">
    <property type="entry name" value="Carbamoyl-phosphate synthase small subunit, N-terminal domain"/>
    <property type="match status" value="1"/>
</dbReference>
<dbReference type="NCBIfam" id="NF009475">
    <property type="entry name" value="PRK12838.1"/>
    <property type="match status" value="1"/>
</dbReference>
<feature type="binding site" evidence="8">
    <location>
        <position position="242"/>
    </location>
    <ligand>
        <name>L-glutamine</name>
        <dbReference type="ChEBI" id="CHEBI:58359"/>
    </ligand>
</feature>
<dbReference type="Pfam" id="PF00988">
    <property type="entry name" value="CPSase_sm_chain"/>
    <property type="match status" value="1"/>
</dbReference>
<evidence type="ECO:0000313" key="11">
    <source>
        <dbReference type="Proteomes" id="UP000743899"/>
    </source>
</evidence>
<dbReference type="InterPro" id="IPR002474">
    <property type="entry name" value="CarbamoylP_synth_ssu_N"/>
</dbReference>
<dbReference type="InterPro" id="IPR035686">
    <property type="entry name" value="CPSase_GATase1"/>
</dbReference>
<keyword evidence="8" id="KW-0665">Pyrimidine biosynthesis</keyword>
<evidence type="ECO:0000256" key="7">
    <source>
        <dbReference type="ARBA" id="ARBA00048816"/>
    </source>
</evidence>
<dbReference type="SMART" id="SM01097">
    <property type="entry name" value="CPSase_sm_chain"/>
    <property type="match status" value="1"/>
</dbReference>
<keyword evidence="8" id="KW-0055">Arginine biosynthesis</keyword>
<organism evidence="10 11">
    <name type="scientific">Pallidibacillus pasinlerensis</name>
    <dbReference type="NCBI Taxonomy" id="2703818"/>
    <lineage>
        <taxon>Bacteria</taxon>
        <taxon>Bacillati</taxon>
        <taxon>Bacillota</taxon>
        <taxon>Bacilli</taxon>
        <taxon>Bacillales</taxon>
        <taxon>Bacillaceae</taxon>
        <taxon>Pallidibacillus</taxon>
    </lineage>
</organism>
<feature type="binding site" evidence="8">
    <location>
        <position position="46"/>
    </location>
    <ligand>
        <name>L-glutamine</name>
        <dbReference type="ChEBI" id="CHEBI:58359"/>
    </ligand>
</feature>
<dbReference type="InterPro" id="IPR050472">
    <property type="entry name" value="Anth_synth/Amidotransfase"/>
</dbReference>
<dbReference type="PANTHER" id="PTHR43418:SF7">
    <property type="entry name" value="CARBAMOYL-PHOSPHATE SYNTHASE SMALL CHAIN"/>
    <property type="match status" value="1"/>
</dbReference>
<dbReference type="HAMAP" id="MF_01209">
    <property type="entry name" value="CPSase_S_chain"/>
    <property type="match status" value="1"/>
</dbReference>
<comment type="subunit">
    <text evidence="8">Composed of two chains; the small (or glutamine) chain promotes the hydrolysis of glutamine to ammonia, which is used by the large (or ammonia) chain to synthesize carbamoyl phosphate. Tetramer of heterodimers (alpha,beta)4.</text>
</comment>
<comment type="pathway">
    <text evidence="1 8">Amino-acid biosynthesis; L-arginine biosynthesis; carbamoyl phosphate from bicarbonate: step 1/1.</text>
</comment>
<dbReference type="SUPFAM" id="SSF52021">
    <property type="entry name" value="Carbamoyl phosphate synthetase, small subunit N-terminal domain"/>
    <property type="match status" value="1"/>
</dbReference>
<keyword evidence="4 8" id="KW-0547">Nucleotide-binding</keyword>
<dbReference type="PANTHER" id="PTHR43418">
    <property type="entry name" value="MULTIFUNCTIONAL TRYPTOPHAN BIOSYNTHESIS PROTEIN-RELATED"/>
    <property type="match status" value="1"/>
</dbReference>
<dbReference type="NCBIfam" id="TIGR01368">
    <property type="entry name" value="CPSaseIIsmall"/>
    <property type="match status" value="1"/>
</dbReference>
<comment type="function">
    <text evidence="8">Small subunit of the glutamine-dependent carbamoyl phosphate synthetase (CPSase). CPSase catalyzes the formation of carbamoyl phosphate from the ammonia moiety of glutamine, carbonate, and phosphate donated by ATP, constituting the first step of 2 biosynthetic pathways, one leading to arginine and/or urea and the other to pyrimidine nucleotides. The small subunit (glutamine amidotransferase) binds and cleaves glutamine to supply the large subunit with the substrate ammonia.</text>
</comment>
<feature type="domain" description="Carbamoyl-phosphate synthase small subunit N-terminal" evidence="9">
    <location>
        <begin position="2"/>
        <end position="128"/>
    </location>
</feature>
<keyword evidence="8" id="KW-0028">Amino-acid biosynthesis</keyword>
<dbReference type="RefSeq" id="WP_161920157.1">
    <property type="nucleotide sequence ID" value="NZ_JAACYS010000019.1"/>
</dbReference>
<dbReference type="PRINTS" id="PR00096">
    <property type="entry name" value="GATASE"/>
</dbReference>
<feature type="binding site" evidence="8">
    <location>
        <position position="211"/>
    </location>
    <ligand>
        <name>L-glutamine</name>
        <dbReference type="ChEBI" id="CHEBI:58359"/>
    </ligand>
</feature>
<feature type="binding site" evidence="8">
    <location>
        <position position="282"/>
    </location>
    <ligand>
        <name>L-glutamine</name>
        <dbReference type="ChEBI" id="CHEBI:58359"/>
    </ligand>
</feature>
<comment type="caution">
    <text evidence="8">Lacks conserved residue(s) required for the propagation of feature annotation.</text>
</comment>
<evidence type="ECO:0000256" key="6">
    <source>
        <dbReference type="ARBA" id="ARBA00022962"/>
    </source>
</evidence>
<feature type="binding site" evidence="8">
    <location>
        <position position="283"/>
    </location>
    <ligand>
        <name>L-glutamine</name>
        <dbReference type="ChEBI" id="CHEBI:58359"/>
    </ligand>
</feature>
<sequence length="356" mass="39611">MTIGYIILETGEVFSGKLIGNVKRSDGELVFNTSMIGHKQILTNPSSTDQIIVFSYPIIGNNQVQKTNLDSNKFHARGVVTGELSNVPSHNSIDSVLGKNQIPCLTEVDTRALIKTIRKRGTVRAVITNEKNDKPKSMECVNPVKDVSTKTVVQYADSSYGPHIVVVDFGVKQTIVQYLLRANYKVTLVPYDYPLEKILLLNPDGIVLSNGPGDPMDLTTELDKIYELSQRFPTFGIGLGHQLVALAYGAKTEALPFGHRGGNYPVKDLRTGKVYITTQNHGYTVINQTIDRNKFDIAFQNVNDGTVEGLVHKQKPIQTVQFYPETQYGQQETDFIFQSFFETVKKNIGVMSYAVK</sequence>
<dbReference type="InterPro" id="IPR017926">
    <property type="entry name" value="GATASE"/>
</dbReference>
<comment type="similarity">
    <text evidence="2 8">Belongs to the CarA family.</text>
</comment>
<comment type="caution">
    <text evidence="10">The sequence shown here is derived from an EMBL/GenBank/DDBJ whole genome shotgun (WGS) entry which is preliminary data.</text>
</comment>
<dbReference type="InterPro" id="IPR036480">
    <property type="entry name" value="CarbP_synth_ssu_N_sf"/>
</dbReference>
<keyword evidence="3 8" id="KW-0436">Ligase</keyword>
<dbReference type="Pfam" id="PF00117">
    <property type="entry name" value="GATase"/>
    <property type="match status" value="1"/>
</dbReference>
<reference evidence="10 11" key="1">
    <citation type="submission" date="2020-01" db="EMBL/GenBank/DDBJ databases">
        <title>A novel Bacillus sp. from Pasinler.</title>
        <authorList>
            <person name="Adiguzel A."/>
            <person name="Ay H."/>
            <person name="Baltaci M.O."/>
        </authorList>
    </citation>
    <scope>NUCLEOTIDE SEQUENCE [LARGE SCALE GENOMIC DNA]</scope>
    <source>
        <strain evidence="10 11">P1</strain>
    </source>
</reference>
<evidence type="ECO:0000256" key="2">
    <source>
        <dbReference type="ARBA" id="ARBA00007800"/>
    </source>
</evidence>
<dbReference type="EC" id="6.3.5.5" evidence="8"/>
<feature type="active site" evidence="8">
    <location>
        <position position="325"/>
    </location>
</feature>
<dbReference type="PROSITE" id="PS51273">
    <property type="entry name" value="GATASE_TYPE_1"/>
    <property type="match status" value="1"/>
</dbReference>
<keyword evidence="6 8" id="KW-0315">Glutamine amidotransferase</keyword>
<comment type="catalytic activity">
    <reaction evidence="8">
        <text>L-glutamine + H2O = L-glutamate + NH4(+)</text>
        <dbReference type="Rhea" id="RHEA:15889"/>
        <dbReference type="ChEBI" id="CHEBI:15377"/>
        <dbReference type="ChEBI" id="CHEBI:28938"/>
        <dbReference type="ChEBI" id="CHEBI:29985"/>
        <dbReference type="ChEBI" id="CHEBI:58359"/>
    </reaction>
</comment>
<feature type="region of interest" description="CPSase" evidence="8">
    <location>
        <begin position="1"/>
        <end position="162"/>
    </location>
</feature>
<evidence type="ECO:0000259" key="9">
    <source>
        <dbReference type="SMART" id="SM01097"/>
    </source>
</evidence>
<evidence type="ECO:0000256" key="4">
    <source>
        <dbReference type="ARBA" id="ARBA00022741"/>
    </source>
</evidence>
<dbReference type="PRINTS" id="PR00099">
    <property type="entry name" value="CPSGATASE"/>
</dbReference>
<accession>A0ABX0A5R7</accession>
<name>A0ABX0A5R7_9BACI</name>
<dbReference type="SUPFAM" id="SSF52317">
    <property type="entry name" value="Class I glutamine amidotransferase-like"/>
    <property type="match status" value="1"/>
</dbReference>
<dbReference type="CDD" id="cd01744">
    <property type="entry name" value="GATase1_CPSase"/>
    <property type="match status" value="1"/>
</dbReference>
<keyword evidence="5 8" id="KW-0067">ATP-binding</keyword>
<dbReference type="EMBL" id="JAACYS010000019">
    <property type="protein sequence ID" value="NCU17324.1"/>
    <property type="molecule type" value="Genomic_DNA"/>
</dbReference>
<gene>
    <name evidence="8" type="primary">carA</name>
    <name evidence="10" type="ORF">GW534_05995</name>
</gene>
<keyword evidence="11" id="KW-1185">Reference proteome</keyword>
<protein>
    <recommendedName>
        <fullName evidence="8">Carbamoyl phosphate synthase small chain</fullName>
        <ecNumber evidence="8">6.3.5.5</ecNumber>
    </recommendedName>
    <alternativeName>
        <fullName evidence="8">Carbamoyl phosphate synthetase glutamine chain</fullName>
    </alternativeName>
</protein>
<proteinExistence type="inferred from homology"/>
<evidence type="ECO:0000256" key="8">
    <source>
        <dbReference type="HAMAP-Rule" id="MF_01209"/>
    </source>
</evidence>
<comment type="catalytic activity">
    <reaction evidence="7 8">
        <text>hydrogencarbonate + L-glutamine + 2 ATP + H2O = carbamoyl phosphate + L-glutamate + 2 ADP + phosphate + 2 H(+)</text>
        <dbReference type="Rhea" id="RHEA:18633"/>
        <dbReference type="ChEBI" id="CHEBI:15377"/>
        <dbReference type="ChEBI" id="CHEBI:15378"/>
        <dbReference type="ChEBI" id="CHEBI:17544"/>
        <dbReference type="ChEBI" id="CHEBI:29985"/>
        <dbReference type="ChEBI" id="CHEBI:30616"/>
        <dbReference type="ChEBI" id="CHEBI:43474"/>
        <dbReference type="ChEBI" id="CHEBI:58228"/>
        <dbReference type="ChEBI" id="CHEBI:58359"/>
        <dbReference type="ChEBI" id="CHEBI:456216"/>
        <dbReference type="EC" id="6.3.5.5"/>
    </reaction>
</comment>
<feature type="binding site" evidence="8">
    <location>
        <position position="213"/>
    </location>
    <ligand>
        <name>L-glutamine</name>
        <dbReference type="ChEBI" id="CHEBI:58359"/>
    </ligand>
</feature>
<comment type="pathway">
    <text evidence="8">Pyrimidine metabolism; UMP biosynthesis via de novo pathway; (S)-dihydroorotate from bicarbonate: step 1/3.</text>
</comment>
<dbReference type="InterPro" id="IPR029062">
    <property type="entry name" value="Class_I_gatase-like"/>
</dbReference>